<sequence length="61" mass="6613">MIGAWLAYVKATTSGIGPNETYLWILFYGHLVVGHISGVMLIVGSKMVDRRVGTMSRSAEA</sequence>
<gene>
    <name evidence="2" type="ORF">FN924_14915</name>
</gene>
<name>A0A516KJ08_9BACI</name>
<keyword evidence="1" id="KW-0812">Transmembrane</keyword>
<feature type="transmembrane region" description="Helical" evidence="1">
    <location>
        <begin position="22"/>
        <end position="43"/>
    </location>
</feature>
<accession>A0A516KJ08</accession>
<protein>
    <submittedName>
        <fullName evidence="2">Uncharacterized protein</fullName>
    </submittedName>
</protein>
<evidence type="ECO:0000313" key="3">
    <source>
        <dbReference type="Proteomes" id="UP000315215"/>
    </source>
</evidence>
<dbReference type="OrthoDB" id="2680024at2"/>
<dbReference type="EMBL" id="CP041666">
    <property type="protein sequence ID" value="QDP41361.1"/>
    <property type="molecule type" value="Genomic_DNA"/>
</dbReference>
<dbReference type="KEGG" id="aqt:FN924_14915"/>
<keyword evidence="1" id="KW-1133">Transmembrane helix</keyword>
<keyword evidence="3" id="KW-1185">Reference proteome</keyword>
<dbReference type="RefSeq" id="WP_143895829.1">
    <property type="nucleotide sequence ID" value="NZ_CP041666.1"/>
</dbReference>
<organism evidence="2 3">
    <name type="scientific">Radiobacillus deserti</name>
    <dbReference type="NCBI Taxonomy" id="2594883"/>
    <lineage>
        <taxon>Bacteria</taxon>
        <taxon>Bacillati</taxon>
        <taxon>Bacillota</taxon>
        <taxon>Bacilli</taxon>
        <taxon>Bacillales</taxon>
        <taxon>Bacillaceae</taxon>
        <taxon>Radiobacillus</taxon>
    </lineage>
</organism>
<dbReference type="Proteomes" id="UP000315215">
    <property type="component" value="Chromosome"/>
</dbReference>
<keyword evidence="1" id="KW-0472">Membrane</keyword>
<evidence type="ECO:0000256" key="1">
    <source>
        <dbReference type="SAM" id="Phobius"/>
    </source>
</evidence>
<evidence type="ECO:0000313" key="2">
    <source>
        <dbReference type="EMBL" id="QDP41361.1"/>
    </source>
</evidence>
<reference evidence="2 3" key="1">
    <citation type="submission" date="2019-07" db="EMBL/GenBank/DDBJ databases">
        <authorList>
            <person name="Li J."/>
        </authorList>
    </citation>
    <scope>NUCLEOTIDE SEQUENCE [LARGE SCALE GENOMIC DNA]</scope>
    <source>
        <strain evidence="2 3">TKL69</strain>
    </source>
</reference>
<dbReference type="AlphaFoldDB" id="A0A516KJ08"/>
<proteinExistence type="predicted"/>